<evidence type="ECO:0000313" key="3">
    <source>
        <dbReference type="EMBL" id="KAF8410501.1"/>
    </source>
</evidence>
<feature type="repeat" description="PPR" evidence="2">
    <location>
        <begin position="66"/>
        <end position="100"/>
    </location>
</feature>
<dbReference type="PROSITE" id="PS51375">
    <property type="entry name" value="PPR"/>
    <property type="match status" value="3"/>
</dbReference>
<feature type="repeat" description="PPR" evidence="2">
    <location>
        <begin position="138"/>
        <end position="172"/>
    </location>
</feature>
<dbReference type="AlphaFoldDB" id="A0A834ZNK3"/>
<dbReference type="Pfam" id="PF01535">
    <property type="entry name" value="PPR"/>
    <property type="match status" value="3"/>
</dbReference>
<dbReference type="Gene3D" id="1.25.40.10">
    <property type="entry name" value="Tetratricopeptide repeat domain"/>
    <property type="match status" value="1"/>
</dbReference>
<protein>
    <recommendedName>
        <fullName evidence="5">Pentatricopeptide repeat-containing protein</fullName>
    </recommendedName>
</protein>
<dbReference type="Proteomes" id="UP000655225">
    <property type="component" value="Unassembled WGS sequence"/>
</dbReference>
<dbReference type="InterPro" id="IPR011990">
    <property type="entry name" value="TPR-like_helical_dom_sf"/>
</dbReference>
<evidence type="ECO:0000256" key="2">
    <source>
        <dbReference type="PROSITE-ProRule" id="PRU00708"/>
    </source>
</evidence>
<dbReference type="PANTHER" id="PTHR47926">
    <property type="entry name" value="PENTATRICOPEPTIDE REPEAT-CONTAINING PROTEIN"/>
    <property type="match status" value="1"/>
</dbReference>
<sequence length="189" mass="20755">MEIEGLQPNPVTWTSLLSAYAQCGQHAEALWWFGEMRMRSVGATAEAVTVILSLEKSKEYPMVRPDEISWSAVISGVASMGRGEESLELFCRMQQVRVMTNSVTISSVLSVCAELAALGLGREIHGHVITNQRNEDRDLISWNSMIAGYGMHGLGENSLITFDEWVKAGCEYVITSVAVVTRVAGCLIR</sequence>
<dbReference type="InterPro" id="IPR046960">
    <property type="entry name" value="PPR_At4g14850-like_plant"/>
</dbReference>
<dbReference type="EMBL" id="JABCRI010000002">
    <property type="protein sequence ID" value="KAF8410501.1"/>
    <property type="molecule type" value="Genomic_DNA"/>
</dbReference>
<evidence type="ECO:0000256" key="1">
    <source>
        <dbReference type="ARBA" id="ARBA00022737"/>
    </source>
</evidence>
<proteinExistence type="predicted"/>
<accession>A0A834ZNK3</accession>
<comment type="caution">
    <text evidence="3">The sequence shown here is derived from an EMBL/GenBank/DDBJ whole genome shotgun (WGS) entry which is preliminary data.</text>
</comment>
<gene>
    <name evidence="3" type="ORF">HHK36_003031</name>
</gene>
<dbReference type="GO" id="GO:0009451">
    <property type="term" value="P:RNA modification"/>
    <property type="evidence" value="ECO:0007669"/>
    <property type="project" value="InterPro"/>
</dbReference>
<keyword evidence="1" id="KW-0677">Repeat</keyword>
<organism evidence="3 4">
    <name type="scientific">Tetracentron sinense</name>
    <name type="common">Spur-leaf</name>
    <dbReference type="NCBI Taxonomy" id="13715"/>
    <lineage>
        <taxon>Eukaryota</taxon>
        <taxon>Viridiplantae</taxon>
        <taxon>Streptophyta</taxon>
        <taxon>Embryophyta</taxon>
        <taxon>Tracheophyta</taxon>
        <taxon>Spermatophyta</taxon>
        <taxon>Magnoliopsida</taxon>
        <taxon>Trochodendrales</taxon>
        <taxon>Trochodendraceae</taxon>
        <taxon>Tetracentron</taxon>
    </lineage>
</organism>
<name>A0A834ZNK3_TETSI</name>
<evidence type="ECO:0000313" key="4">
    <source>
        <dbReference type="Proteomes" id="UP000655225"/>
    </source>
</evidence>
<dbReference type="InterPro" id="IPR002885">
    <property type="entry name" value="PPR_rpt"/>
</dbReference>
<dbReference type="GO" id="GO:0003723">
    <property type="term" value="F:RNA binding"/>
    <property type="evidence" value="ECO:0007669"/>
    <property type="project" value="InterPro"/>
</dbReference>
<keyword evidence="4" id="KW-1185">Reference proteome</keyword>
<dbReference type="NCBIfam" id="TIGR00756">
    <property type="entry name" value="PPR"/>
    <property type="match status" value="2"/>
</dbReference>
<evidence type="ECO:0008006" key="5">
    <source>
        <dbReference type="Google" id="ProtNLM"/>
    </source>
</evidence>
<feature type="repeat" description="PPR" evidence="2">
    <location>
        <begin position="9"/>
        <end position="43"/>
    </location>
</feature>
<reference evidence="3 4" key="1">
    <citation type="submission" date="2020-04" db="EMBL/GenBank/DDBJ databases">
        <title>Plant Genome Project.</title>
        <authorList>
            <person name="Zhang R.-G."/>
        </authorList>
    </citation>
    <scope>NUCLEOTIDE SEQUENCE [LARGE SCALE GENOMIC DNA]</scope>
    <source>
        <strain evidence="3">YNK0</strain>
        <tissue evidence="3">Leaf</tissue>
    </source>
</reference>
<dbReference type="OrthoDB" id="778594at2759"/>